<feature type="transmembrane region" description="Helical" evidence="1">
    <location>
        <begin position="49"/>
        <end position="66"/>
    </location>
</feature>
<keyword evidence="1" id="KW-0472">Membrane</keyword>
<feature type="transmembrane region" description="Helical" evidence="1">
    <location>
        <begin position="112"/>
        <end position="133"/>
    </location>
</feature>
<keyword evidence="3" id="KW-1185">Reference proteome</keyword>
<feature type="transmembrane region" description="Helical" evidence="1">
    <location>
        <begin position="72"/>
        <end position="91"/>
    </location>
</feature>
<keyword evidence="1" id="KW-1133">Transmembrane helix</keyword>
<dbReference type="EMBL" id="JAWDEY010000036">
    <property type="protein sequence ID" value="KAK6587673.1"/>
    <property type="molecule type" value="Genomic_DNA"/>
</dbReference>
<proteinExistence type="predicted"/>
<evidence type="ECO:0000313" key="2">
    <source>
        <dbReference type="EMBL" id="KAK6587673.1"/>
    </source>
</evidence>
<protein>
    <submittedName>
        <fullName evidence="2">Membrane associated</fullName>
    </submittedName>
</protein>
<comment type="caution">
    <text evidence="2">The sequence shown here is derived from an EMBL/GenBank/DDBJ whole genome shotgun (WGS) entry which is preliminary data.</text>
</comment>
<reference evidence="2 3" key="1">
    <citation type="submission" date="2023-10" db="EMBL/GenBank/DDBJ databases">
        <title>Comparative genomics analysis reveals potential genetic determinants of host preference in Cryptosporidium xiaoi.</title>
        <authorList>
            <person name="Xiao L."/>
            <person name="Li J."/>
        </authorList>
    </citation>
    <scope>NUCLEOTIDE SEQUENCE [LARGE SCALE GENOMIC DNA]</scope>
    <source>
        <strain evidence="2 3">52996</strain>
    </source>
</reference>
<sequence>MIYYPVLGFNLRTEDTPFTKKLSYVLATILVFQCIIEVLRVITLTDTTAVFIETWILYLGYVAYLHKTPCTLFIFVSLSLARGVVTLLTTIEWLKRNLGGVEETGIMKILTLIVYLMTPILSFLASFVSYYIFRNLQIIEDADDQLNLLLGSLTNINTGVPMGNNQGNLGASGVDGEGVVGGNQNIINIDSMGVGGVGSGNSNLSNINQAARVVYAPFTGRAYRISDLSSNYGDQKSSDPVYKGT</sequence>
<feature type="transmembrane region" description="Helical" evidence="1">
    <location>
        <begin position="22"/>
        <end position="42"/>
    </location>
</feature>
<dbReference type="AlphaFoldDB" id="A0AAV9XSG2"/>
<accession>A0AAV9XSG2</accession>
<dbReference type="Proteomes" id="UP001311799">
    <property type="component" value="Unassembled WGS sequence"/>
</dbReference>
<evidence type="ECO:0000313" key="3">
    <source>
        <dbReference type="Proteomes" id="UP001311799"/>
    </source>
</evidence>
<evidence type="ECO:0000256" key="1">
    <source>
        <dbReference type="SAM" id="Phobius"/>
    </source>
</evidence>
<organism evidence="2 3">
    <name type="scientific">Cryptosporidium xiaoi</name>
    <dbReference type="NCBI Taxonomy" id="659607"/>
    <lineage>
        <taxon>Eukaryota</taxon>
        <taxon>Sar</taxon>
        <taxon>Alveolata</taxon>
        <taxon>Apicomplexa</taxon>
        <taxon>Conoidasida</taxon>
        <taxon>Coccidia</taxon>
        <taxon>Eucoccidiorida</taxon>
        <taxon>Eimeriorina</taxon>
        <taxon>Cryptosporidiidae</taxon>
        <taxon>Cryptosporidium</taxon>
    </lineage>
</organism>
<name>A0AAV9XSG2_9CRYT</name>
<keyword evidence="1" id="KW-0812">Transmembrane</keyword>
<gene>
    <name evidence="2" type="ORF">RS030_81270</name>
</gene>